<name>A0A5N6H193_ASPFL</name>
<dbReference type="Proteomes" id="UP000325434">
    <property type="component" value="Unassembled WGS sequence"/>
</dbReference>
<dbReference type="EMBL" id="ML734581">
    <property type="protein sequence ID" value="KAB8248292.1"/>
    <property type="molecule type" value="Genomic_DNA"/>
</dbReference>
<sequence length="85" mass="9627">MMICISITIIALWLAGWYDTAIMIYAVILIAALELVNFTLDCLYDRGYTPASLRRQVDVHQLRYFCDVSFAMRDFPCPSAAWAAG</sequence>
<gene>
    <name evidence="1" type="ORF">BDV35DRAFT_348262</name>
</gene>
<dbReference type="AlphaFoldDB" id="A0A5N6H193"/>
<proteinExistence type="predicted"/>
<reference evidence="1" key="1">
    <citation type="submission" date="2019-04" db="EMBL/GenBank/DDBJ databases">
        <title>Friends and foes A comparative genomics study of 23 Aspergillus species from section Flavi.</title>
        <authorList>
            <consortium name="DOE Joint Genome Institute"/>
            <person name="Kjaerbolling I."/>
            <person name="Vesth T."/>
            <person name="Frisvad J.C."/>
            <person name="Nybo J.L."/>
            <person name="Theobald S."/>
            <person name="Kildgaard S."/>
            <person name="Isbrandt T."/>
            <person name="Kuo A."/>
            <person name="Sato A."/>
            <person name="Lyhne E.K."/>
            <person name="Kogle M.E."/>
            <person name="Wiebenga A."/>
            <person name="Kun R.S."/>
            <person name="Lubbers R.J."/>
            <person name="Makela M.R."/>
            <person name="Barry K."/>
            <person name="Chovatia M."/>
            <person name="Clum A."/>
            <person name="Daum C."/>
            <person name="Haridas S."/>
            <person name="He G."/>
            <person name="LaButti K."/>
            <person name="Lipzen A."/>
            <person name="Mondo S."/>
            <person name="Riley R."/>
            <person name="Salamov A."/>
            <person name="Simmons B.A."/>
            <person name="Magnuson J.K."/>
            <person name="Henrissat B."/>
            <person name="Mortensen U.H."/>
            <person name="Larsen T.O."/>
            <person name="Devries R.P."/>
            <person name="Grigoriev I.V."/>
            <person name="Machida M."/>
            <person name="Baker S.E."/>
            <person name="Andersen M.R."/>
        </authorList>
    </citation>
    <scope>NUCLEOTIDE SEQUENCE [LARGE SCALE GENOMIC DNA]</scope>
    <source>
        <strain evidence="1">CBS 121.62</strain>
    </source>
</reference>
<evidence type="ECO:0000313" key="1">
    <source>
        <dbReference type="EMBL" id="KAB8248292.1"/>
    </source>
</evidence>
<organism evidence="1">
    <name type="scientific">Aspergillus flavus</name>
    <dbReference type="NCBI Taxonomy" id="5059"/>
    <lineage>
        <taxon>Eukaryota</taxon>
        <taxon>Fungi</taxon>
        <taxon>Dikarya</taxon>
        <taxon>Ascomycota</taxon>
        <taxon>Pezizomycotina</taxon>
        <taxon>Eurotiomycetes</taxon>
        <taxon>Eurotiomycetidae</taxon>
        <taxon>Eurotiales</taxon>
        <taxon>Aspergillaceae</taxon>
        <taxon>Aspergillus</taxon>
        <taxon>Aspergillus subgen. Circumdati</taxon>
    </lineage>
</organism>
<protein>
    <submittedName>
        <fullName evidence="1">Uncharacterized protein</fullName>
    </submittedName>
</protein>
<accession>A0A5N6H193</accession>